<feature type="transmembrane region" description="Helical" evidence="1">
    <location>
        <begin position="84"/>
        <end position="103"/>
    </location>
</feature>
<dbReference type="RefSeq" id="XP_053022505.1">
    <property type="nucleotide sequence ID" value="XM_053171310.1"/>
</dbReference>
<sequence length="194" mass="21338">MLLRLIYTLLTLTSRSLQLRILAVGLALAIGATLQTVSRPPALVICSSSTPLAPHMPSSSTSLRTGFGTPWALTLWLGGQQTDFLSLAGLGYLLFFAAHALLFDFPPDDWLDRLWDAWALTLWLRGQQTDFLLLDGLGCLLVFDALGAAHALFFDPHPDDWLDRLWDALGTKDGGSTIRLPFRYFPSLPLSALL</sequence>
<evidence type="ECO:0000313" key="3">
    <source>
        <dbReference type="Proteomes" id="UP001164743"/>
    </source>
</evidence>
<evidence type="ECO:0000313" key="2">
    <source>
        <dbReference type="EMBL" id="WAQ86950.1"/>
    </source>
</evidence>
<dbReference type="EMBL" id="CP110427">
    <property type="protein sequence ID" value="WAQ86950.1"/>
    <property type="molecule type" value="Genomic_DNA"/>
</dbReference>
<dbReference type="Proteomes" id="UP001164743">
    <property type="component" value="Chromosome 7A"/>
</dbReference>
<accession>A0ABY7CPI5</accession>
<name>A0ABY7CPI5_9BASI</name>
<gene>
    <name evidence="2" type="ORF">PtA15_7A679</name>
</gene>
<dbReference type="GeneID" id="77812205"/>
<protein>
    <submittedName>
        <fullName evidence="2">Uncharacterized protein</fullName>
    </submittedName>
</protein>
<keyword evidence="1" id="KW-1133">Transmembrane helix</keyword>
<evidence type="ECO:0000256" key="1">
    <source>
        <dbReference type="SAM" id="Phobius"/>
    </source>
</evidence>
<feature type="transmembrane region" description="Helical" evidence="1">
    <location>
        <begin position="131"/>
        <end position="154"/>
    </location>
</feature>
<proteinExistence type="predicted"/>
<feature type="transmembrane region" description="Helical" evidence="1">
    <location>
        <begin position="21"/>
        <end position="38"/>
    </location>
</feature>
<keyword evidence="1" id="KW-0812">Transmembrane</keyword>
<organism evidence="2 3">
    <name type="scientific">Puccinia triticina</name>
    <dbReference type="NCBI Taxonomy" id="208348"/>
    <lineage>
        <taxon>Eukaryota</taxon>
        <taxon>Fungi</taxon>
        <taxon>Dikarya</taxon>
        <taxon>Basidiomycota</taxon>
        <taxon>Pucciniomycotina</taxon>
        <taxon>Pucciniomycetes</taxon>
        <taxon>Pucciniales</taxon>
        <taxon>Pucciniaceae</taxon>
        <taxon>Puccinia</taxon>
    </lineage>
</organism>
<keyword evidence="3" id="KW-1185">Reference proteome</keyword>
<reference evidence="2" key="1">
    <citation type="submission" date="2022-10" db="EMBL/GenBank/DDBJ databases">
        <title>Puccinia triticina Genome sequencing and assembly.</title>
        <authorList>
            <person name="Li C."/>
        </authorList>
    </citation>
    <scope>NUCLEOTIDE SEQUENCE</scope>
    <source>
        <strain evidence="2">Pt15</strain>
    </source>
</reference>
<keyword evidence="1" id="KW-0472">Membrane</keyword>